<dbReference type="Proteomes" id="UP000194265">
    <property type="component" value="Chromosome"/>
</dbReference>
<name>A0A1X9T107_9BACT</name>
<proteinExistence type="predicted"/>
<dbReference type="AlphaFoldDB" id="A0A1X9T107"/>
<organism evidence="1 2">
    <name type="scientific">Campylobacter vicugnae</name>
    <dbReference type="NCBI Taxonomy" id="1660076"/>
    <lineage>
        <taxon>Bacteria</taxon>
        <taxon>Pseudomonadati</taxon>
        <taxon>Campylobacterota</taxon>
        <taxon>Epsilonproteobacteria</taxon>
        <taxon>Campylobacterales</taxon>
        <taxon>Campylobacteraceae</taxon>
        <taxon>Campylobacter</taxon>
    </lineage>
</organism>
<reference evidence="1 2" key="1">
    <citation type="journal article" date="2017" name="Genome Biol. Evol.">
        <title>Comparative Genomic Analysis Identifies a Campylobacter Clade Deficient in Selenium Metabolism.</title>
        <authorList>
            <person name="Miller W.G."/>
            <person name="Yee E."/>
            <person name="Lopes B.S."/>
            <person name="Chapman M.H."/>
            <person name="Huynh S."/>
            <person name="Bono J.L."/>
            <person name="Parker C.T."/>
            <person name="Strachan N.J.C."/>
            <person name="Forbes K.J."/>
        </authorList>
    </citation>
    <scope>NUCLEOTIDE SEQUENCE [LARGE SCALE GENOMIC DNA]</scope>
    <source>
        <strain evidence="1 2">RM8964</strain>
    </source>
</reference>
<dbReference type="EMBL" id="CP018791">
    <property type="protein sequence ID" value="ARR02214.1"/>
    <property type="molecule type" value="Genomic_DNA"/>
</dbReference>
<protein>
    <submittedName>
        <fullName evidence="1">Uncharacterized protein</fullName>
    </submittedName>
</protein>
<evidence type="ECO:0000313" key="1">
    <source>
        <dbReference type="EMBL" id="ARR02214.1"/>
    </source>
</evidence>
<evidence type="ECO:0000313" key="2">
    <source>
        <dbReference type="Proteomes" id="UP000194265"/>
    </source>
</evidence>
<accession>A0A1X9T107</accession>
<gene>
    <name evidence="1" type="ORF">CVIC8964_0802</name>
</gene>
<dbReference type="STRING" id="1660074.CVIC8964_0802"/>
<dbReference type="RefSeq" id="WP_086333662.1">
    <property type="nucleotide sequence ID" value="NZ_CP018791.1"/>
</dbReference>
<sequence length="89" mass="9820">MSSYDISTGKIDASVIGGKLNRSAIAHTPILDDKNSEFWGYEGELVVLKNSGILCLVLEYISQDDKDTIENLKNSSKIMYLSSFVGKDE</sequence>